<evidence type="ECO:0000313" key="4">
    <source>
        <dbReference type="Proteomes" id="UP000053593"/>
    </source>
</evidence>
<keyword evidence="2" id="KW-0472">Membrane</keyword>
<keyword evidence="2" id="KW-0812">Transmembrane</keyword>
<dbReference type="HOGENOM" id="CLU_1046041_0_0_1"/>
<keyword evidence="2" id="KW-1133">Transmembrane helix</keyword>
<proteinExistence type="predicted"/>
<protein>
    <submittedName>
        <fullName evidence="3">Uncharacterized protein</fullName>
    </submittedName>
</protein>
<evidence type="ECO:0000256" key="1">
    <source>
        <dbReference type="SAM" id="MobiDB-lite"/>
    </source>
</evidence>
<feature type="transmembrane region" description="Helical" evidence="2">
    <location>
        <begin position="102"/>
        <end position="119"/>
    </location>
</feature>
<feature type="compositionally biased region" description="Polar residues" evidence="1">
    <location>
        <begin position="26"/>
        <end position="35"/>
    </location>
</feature>
<feature type="transmembrane region" description="Helical" evidence="2">
    <location>
        <begin position="173"/>
        <end position="193"/>
    </location>
</feature>
<name>A0A0D0CJY8_9AGAR</name>
<reference evidence="3 4" key="1">
    <citation type="submission" date="2014-04" db="EMBL/GenBank/DDBJ databases">
        <title>Evolutionary Origins and Diversification of the Mycorrhizal Mutualists.</title>
        <authorList>
            <consortium name="DOE Joint Genome Institute"/>
            <consortium name="Mycorrhizal Genomics Consortium"/>
            <person name="Kohler A."/>
            <person name="Kuo A."/>
            <person name="Nagy L.G."/>
            <person name="Floudas D."/>
            <person name="Copeland A."/>
            <person name="Barry K.W."/>
            <person name="Cichocki N."/>
            <person name="Veneault-Fourrey C."/>
            <person name="LaButti K."/>
            <person name="Lindquist E.A."/>
            <person name="Lipzen A."/>
            <person name="Lundell T."/>
            <person name="Morin E."/>
            <person name="Murat C."/>
            <person name="Riley R."/>
            <person name="Ohm R."/>
            <person name="Sun H."/>
            <person name="Tunlid A."/>
            <person name="Henrissat B."/>
            <person name="Grigoriev I.V."/>
            <person name="Hibbett D.S."/>
            <person name="Martin F."/>
        </authorList>
    </citation>
    <scope>NUCLEOTIDE SEQUENCE [LARGE SCALE GENOMIC DNA]</scope>
    <source>
        <strain evidence="3 4">FD-317 M1</strain>
    </source>
</reference>
<feature type="compositionally biased region" description="Low complexity" evidence="1">
    <location>
        <begin position="8"/>
        <end position="25"/>
    </location>
</feature>
<gene>
    <name evidence="3" type="ORF">GYMLUDRAFT_245830</name>
</gene>
<dbReference type="OrthoDB" id="2744793at2759"/>
<evidence type="ECO:0000256" key="2">
    <source>
        <dbReference type="SAM" id="Phobius"/>
    </source>
</evidence>
<accession>A0A0D0CJY8</accession>
<feature type="transmembrane region" description="Helical" evidence="2">
    <location>
        <begin position="205"/>
        <end position="227"/>
    </location>
</feature>
<dbReference type="AlphaFoldDB" id="A0A0D0CJY8"/>
<keyword evidence="4" id="KW-1185">Reference proteome</keyword>
<feature type="transmembrane region" description="Helical" evidence="2">
    <location>
        <begin position="139"/>
        <end position="161"/>
    </location>
</feature>
<sequence length="266" mass="28686">MPGAGSANSTENTNNLNINTNNNVNSPHQYQSNPTSDPPPLLVAVLIAIPGALAAAESGEGGGGKYREDLPNAEVVPSSTMLLIGDTVVVWRAWVLLPEGKFWKILLAVLMMANIGLNIADCVVNEIASVQILQGFAPILDWISITASFILNAFSTLFIMWKWRTYQNFLKKSGAIFCTAQALYLIATVLENYDYQNSMGFLEAVHVMGSFFGFATPSYPAAVIILVKTGNSPVAETVQYNQSTINAHNDALTGDRQVRTGSLILS</sequence>
<dbReference type="EMBL" id="KN834783">
    <property type="protein sequence ID" value="KIK58742.1"/>
    <property type="molecule type" value="Genomic_DNA"/>
</dbReference>
<feature type="region of interest" description="Disordered" evidence="1">
    <location>
        <begin position="1"/>
        <end position="36"/>
    </location>
</feature>
<organism evidence="3 4">
    <name type="scientific">Collybiopsis luxurians FD-317 M1</name>
    <dbReference type="NCBI Taxonomy" id="944289"/>
    <lineage>
        <taxon>Eukaryota</taxon>
        <taxon>Fungi</taxon>
        <taxon>Dikarya</taxon>
        <taxon>Basidiomycota</taxon>
        <taxon>Agaricomycotina</taxon>
        <taxon>Agaricomycetes</taxon>
        <taxon>Agaricomycetidae</taxon>
        <taxon>Agaricales</taxon>
        <taxon>Marasmiineae</taxon>
        <taxon>Omphalotaceae</taxon>
        <taxon>Collybiopsis</taxon>
        <taxon>Collybiopsis luxurians</taxon>
    </lineage>
</organism>
<dbReference type="Proteomes" id="UP000053593">
    <property type="component" value="Unassembled WGS sequence"/>
</dbReference>
<evidence type="ECO:0000313" key="3">
    <source>
        <dbReference type="EMBL" id="KIK58742.1"/>
    </source>
</evidence>